<dbReference type="PATRIC" id="fig|1408189.4.peg.175"/>
<protein>
    <submittedName>
        <fullName evidence="5">Fimbrial protein</fullName>
    </submittedName>
</protein>
<evidence type="ECO:0000313" key="6">
    <source>
        <dbReference type="Proteomes" id="UP000058446"/>
    </source>
</evidence>
<feature type="transmembrane region" description="Helical" evidence="4">
    <location>
        <begin position="25"/>
        <end position="44"/>
    </location>
</feature>
<evidence type="ECO:0000256" key="4">
    <source>
        <dbReference type="SAM" id="Phobius"/>
    </source>
</evidence>
<feature type="compositionally biased region" description="Basic and acidic residues" evidence="3">
    <location>
        <begin position="319"/>
        <end position="336"/>
    </location>
</feature>
<dbReference type="SUPFAM" id="SSF63817">
    <property type="entry name" value="Sortase"/>
    <property type="match status" value="1"/>
</dbReference>
<dbReference type="Gene3D" id="2.40.260.10">
    <property type="entry name" value="Sortase"/>
    <property type="match status" value="1"/>
</dbReference>
<dbReference type="KEGG" id="clw:CLAC_00880"/>
<dbReference type="Proteomes" id="UP000058446">
    <property type="component" value="Chromosome"/>
</dbReference>
<reference evidence="5 6" key="1">
    <citation type="submission" date="2013-10" db="EMBL/GenBank/DDBJ databases">
        <title>Complete genome sequence of Corynebacterium lactis DSM 45799(T), isolated from raw cow milk.</title>
        <authorList>
            <person name="Ruckert C."/>
            <person name="Albersmeier A."/>
            <person name="Lipski A."/>
            <person name="Kalinowski J."/>
        </authorList>
    </citation>
    <scope>NUCLEOTIDE SEQUENCE [LARGE SCALE GENOMIC DNA]</scope>
    <source>
        <strain evidence="5 6">RW2-5</strain>
    </source>
</reference>
<feature type="region of interest" description="Disordered" evidence="3">
    <location>
        <begin position="1"/>
        <end position="20"/>
    </location>
</feature>
<keyword evidence="4" id="KW-1133">Transmembrane helix</keyword>
<gene>
    <name evidence="5" type="ORF">CLAC_00880</name>
</gene>
<dbReference type="GO" id="GO:0016787">
    <property type="term" value="F:hydrolase activity"/>
    <property type="evidence" value="ECO:0007669"/>
    <property type="project" value="UniProtKB-KW"/>
</dbReference>
<dbReference type="AlphaFoldDB" id="A0A0K2GXK5"/>
<feature type="active site" description="Acyl-thioester intermediate" evidence="2">
    <location>
        <position position="230"/>
    </location>
</feature>
<organism evidence="5 6">
    <name type="scientific">Corynebacterium lactis RW2-5</name>
    <dbReference type="NCBI Taxonomy" id="1408189"/>
    <lineage>
        <taxon>Bacteria</taxon>
        <taxon>Bacillati</taxon>
        <taxon>Actinomycetota</taxon>
        <taxon>Actinomycetes</taxon>
        <taxon>Mycobacteriales</taxon>
        <taxon>Corynebacteriaceae</taxon>
        <taxon>Corynebacterium</taxon>
    </lineage>
</organism>
<dbReference type="Pfam" id="PF04203">
    <property type="entry name" value="Sortase"/>
    <property type="match status" value="1"/>
</dbReference>
<proteinExistence type="predicted"/>
<dbReference type="EMBL" id="CP006841">
    <property type="protein sequence ID" value="ALA66524.1"/>
    <property type="molecule type" value="Genomic_DNA"/>
</dbReference>
<dbReference type="InterPro" id="IPR005754">
    <property type="entry name" value="Sortase"/>
</dbReference>
<accession>A0A0K2GXK5</accession>
<feature type="region of interest" description="Disordered" evidence="3">
    <location>
        <begin position="319"/>
        <end position="367"/>
    </location>
</feature>
<evidence type="ECO:0000313" key="5">
    <source>
        <dbReference type="EMBL" id="ALA66524.1"/>
    </source>
</evidence>
<keyword evidence="6" id="KW-1185">Reference proteome</keyword>
<dbReference type="NCBIfam" id="NF033745">
    <property type="entry name" value="class_C_sortase"/>
    <property type="match status" value="1"/>
</dbReference>
<name>A0A0K2GXK5_9CORY</name>
<keyword evidence="4" id="KW-0472">Membrane</keyword>
<feature type="transmembrane region" description="Helical" evidence="4">
    <location>
        <begin position="267"/>
        <end position="288"/>
    </location>
</feature>
<dbReference type="STRING" id="1408189.CLAC_00880"/>
<dbReference type="InterPro" id="IPR023365">
    <property type="entry name" value="Sortase_dom-sf"/>
</dbReference>
<dbReference type="InterPro" id="IPR042002">
    <property type="entry name" value="Sortase_C"/>
</dbReference>
<feature type="compositionally biased region" description="Basic and acidic residues" evidence="3">
    <location>
        <begin position="342"/>
        <end position="367"/>
    </location>
</feature>
<evidence type="ECO:0000256" key="1">
    <source>
        <dbReference type="ARBA" id="ARBA00022801"/>
    </source>
</evidence>
<keyword evidence="1" id="KW-0378">Hydrolase</keyword>
<evidence type="ECO:0000256" key="3">
    <source>
        <dbReference type="SAM" id="MobiDB-lite"/>
    </source>
</evidence>
<dbReference type="NCBIfam" id="TIGR01076">
    <property type="entry name" value="sortase_fam"/>
    <property type="match status" value="1"/>
</dbReference>
<keyword evidence="4" id="KW-0812">Transmembrane</keyword>
<dbReference type="CDD" id="cd05827">
    <property type="entry name" value="Sortase_C"/>
    <property type="match status" value="1"/>
</dbReference>
<feature type="active site" description="Proton donor/acceptor" evidence="2">
    <location>
        <position position="168"/>
    </location>
</feature>
<sequence>MDNSFSPVKENTPEQPAEPAKKNSLVLPAILVILGMLVMLYPVVSTAWNNYATSKAASEYAKLETSVPQEVKNTQWDQAHAYNEGRRTGPILDPWLNKISPENPEYAYYLDQLNATDAMARFIFPKIKADLPIYHGTSDDTLQKGLGHLYGSDLPVGGLGTHSIITGHTGLSNVTMFDNLKDAKEGDAFYVQVSGHKLKYVVDQIKVVLPHETEDLKPVEGQDYITLITCTPYGINTHRLLVRGHQVPLDPSESDVFDQSHAAGWQWWMYALLAAVIAIGAGLGYWMWRQKQLRDAQLEDAEGADEGVSEYVGRHSMEARGARGVRGAHEARGEEKLDSDDAERAEGRLSENRNDNNDNRWWERDND</sequence>
<evidence type="ECO:0000256" key="2">
    <source>
        <dbReference type="PIRSR" id="PIRSR605754-1"/>
    </source>
</evidence>